<evidence type="ECO:0000256" key="10">
    <source>
        <dbReference type="ARBA" id="ARBA00023303"/>
    </source>
</evidence>
<feature type="transmembrane region" description="Helical" evidence="13">
    <location>
        <begin position="61"/>
        <end position="85"/>
    </location>
</feature>
<dbReference type="Proteomes" id="UP001519460">
    <property type="component" value="Unassembled WGS sequence"/>
</dbReference>
<evidence type="ECO:0000256" key="8">
    <source>
        <dbReference type="ARBA" id="ARBA00023136"/>
    </source>
</evidence>
<keyword evidence="10 11" id="KW-0407">Ion channel</keyword>
<comment type="similarity">
    <text evidence="11">Belongs to the amiloride-sensitive sodium channel (TC 1.A.6) family.</text>
</comment>
<evidence type="ECO:0000256" key="4">
    <source>
        <dbReference type="ARBA" id="ARBA00022692"/>
    </source>
</evidence>
<comment type="caution">
    <text evidence="14">The sequence shown here is derived from an EMBL/GenBank/DDBJ whole genome shotgun (WGS) entry which is preliminary data.</text>
</comment>
<sequence>MAANGSTRHGDNVQGGESSSDTEDSDVKKSFCDYMIDTTAWNGMGKLRNPPHGFSRRKFQVVWTLLLLLTTGIMLWRLVLLINLYCSWPVQTEVDMKFRSRDMPALTFCNVNPIRRSRMDNLSCSLQNLLNHSSRACPEPDSYTAHRGLDTFFNRSHEILLEIVKQDRDEMEAAGHQIEDMLIHCAFAGNSCFSGNMSSYFTREWTMDYGNCYTMDTSGMHVSDSGAAAGLDLIFNLEAEESLSTYLTGYGMRVVVHERGTQPFPSADGLSAKFACNAWLNKEFNEIVSQGDRYCNCFNPCMETVYRIMVSTRKWPIAALLPVLEQEVCHRSGEDTDFSSCMAKKANRSNEDRFSSFLGVRIYFESLNYERIEQKPFYEVDRFLSDLGGMIGLFLGASALGLLEPFELLVPLGKWLYSKVRG</sequence>
<evidence type="ECO:0000256" key="1">
    <source>
        <dbReference type="ARBA" id="ARBA00004141"/>
    </source>
</evidence>
<dbReference type="InterPro" id="IPR001873">
    <property type="entry name" value="ENaC"/>
</dbReference>
<keyword evidence="15" id="KW-1185">Reference proteome</keyword>
<dbReference type="PANTHER" id="PTHR11690:SF248">
    <property type="entry name" value="PICKPOCKET 17, ISOFORM A"/>
    <property type="match status" value="1"/>
</dbReference>
<keyword evidence="4 11" id="KW-0812">Transmembrane</keyword>
<feature type="region of interest" description="Disordered" evidence="12">
    <location>
        <begin position="1"/>
        <end position="25"/>
    </location>
</feature>
<evidence type="ECO:0000256" key="13">
    <source>
        <dbReference type="SAM" id="Phobius"/>
    </source>
</evidence>
<dbReference type="PRINTS" id="PR01078">
    <property type="entry name" value="AMINACHANNEL"/>
</dbReference>
<keyword evidence="5 13" id="KW-1133">Transmembrane helix</keyword>
<dbReference type="EMBL" id="JACVVK020000163">
    <property type="protein sequence ID" value="KAK7487516.1"/>
    <property type="molecule type" value="Genomic_DNA"/>
</dbReference>
<comment type="subcellular location">
    <subcellularLocation>
        <location evidence="1">Membrane</location>
        <topology evidence="1">Multi-pass membrane protein</topology>
    </subcellularLocation>
</comment>
<dbReference type="GO" id="GO:0016020">
    <property type="term" value="C:membrane"/>
    <property type="evidence" value="ECO:0007669"/>
    <property type="project" value="UniProtKB-SubCell"/>
</dbReference>
<proteinExistence type="inferred from homology"/>
<keyword evidence="6" id="KW-0915">Sodium</keyword>
<evidence type="ECO:0000313" key="15">
    <source>
        <dbReference type="Proteomes" id="UP001519460"/>
    </source>
</evidence>
<keyword evidence="8 13" id="KW-0472">Membrane</keyword>
<evidence type="ECO:0000256" key="5">
    <source>
        <dbReference type="ARBA" id="ARBA00022989"/>
    </source>
</evidence>
<dbReference type="Pfam" id="PF00858">
    <property type="entry name" value="ASC"/>
    <property type="match status" value="2"/>
</dbReference>
<evidence type="ECO:0000256" key="7">
    <source>
        <dbReference type="ARBA" id="ARBA00023065"/>
    </source>
</evidence>
<name>A0ABD0KK94_9CAEN</name>
<evidence type="ECO:0000256" key="3">
    <source>
        <dbReference type="ARBA" id="ARBA00022461"/>
    </source>
</evidence>
<evidence type="ECO:0000256" key="9">
    <source>
        <dbReference type="ARBA" id="ARBA00023201"/>
    </source>
</evidence>
<reference evidence="14 15" key="1">
    <citation type="journal article" date="2023" name="Sci. Data">
        <title>Genome assembly of the Korean intertidal mud-creeper Batillaria attramentaria.</title>
        <authorList>
            <person name="Patra A.K."/>
            <person name="Ho P.T."/>
            <person name="Jun S."/>
            <person name="Lee S.J."/>
            <person name="Kim Y."/>
            <person name="Won Y.J."/>
        </authorList>
    </citation>
    <scope>NUCLEOTIDE SEQUENCE [LARGE SCALE GENOMIC DNA]</scope>
    <source>
        <strain evidence="14">Wonlab-2016</strain>
    </source>
</reference>
<accession>A0ABD0KK94</accession>
<evidence type="ECO:0000313" key="14">
    <source>
        <dbReference type="EMBL" id="KAK7487516.1"/>
    </source>
</evidence>
<keyword evidence="7 11" id="KW-0406">Ion transport</keyword>
<keyword evidence="3 11" id="KW-0894">Sodium channel</keyword>
<dbReference type="AlphaFoldDB" id="A0ABD0KK94"/>
<dbReference type="PANTHER" id="PTHR11690">
    <property type="entry name" value="AMILORIDE-SENSITIVE SODIUM CHANNEL-RELATED"/>
    <property type="match status" value="1"/>
</dbReference>
<dbReference type="Gene3D" id="2.60.470.10">
    <property type="entry name" value="Acid-sensing ion channels like domains"/>
    <property type="match status" value="1"/>
</dbReference>
<keyword evidence="2 11" id="KW-0813">Transport</keyword>
<evidence type="ECO:0000256" key="6">
    <source>
        <dbReference type="ARBA" id="ARBA00023053"/>
    </source>
</evidence>
<evidence type="ECO:0000256" key="12">
    <source>
        <dbReference type="SAM" id="MobiDB-lite"/>
    </source>
</evidence>
<dbReference type="GO" id="GO:0005272">
    <property type="term" value="F:sodium channel activity"/>
    <property type="evidence" value="ECO:0007669"/>
    <property type="project" value="UniProtKB-KW"/>
</dbReference>
<gene>
    <name evidence="14" type="ORF">BaRGS_00021218</name>
</gene>
<organism evidence="14 15">
    <name type="scientific">Batillaria attramentaria</name>
    <dbReference type="NCBI Taxonomy" id="370345"/>
    <lineage>
        <taxon>Eukaryota</taxon>
        <taxon>Metazoa</taxon>
        <taxon>Spiralia</taxon>
        <taxon>Lophotrochozoa</taxon>
        <taxon>Mollusca</taxon>
        <taxon>Gastropoda</taxon>
        <taxon>Caenogastropoda</taxon>
        <taxon>Sorbeoconcha</taxon>
        <taxon>Cerithioidea</taxon>
        <taxon>Batillariidae</taxon>
        <taxon>Batillaria</taxon>
    </lineage>
</organism>
<protein>
    <submittedName>
        <fullName evidence="14">Uncharacterized protein</fullName>
    </submittedName>
</protein>
<evidence type="ECO:0000256" key="11">
    <source>
        <dbReference type="RuleBase" id="RU000679"/>
    </source>
</evidence>
<evidence type="ECO:0000256" key="2">
    <source>
        <dbReference type="ARBA" id="ARBA00022448"/>
    </source>
</evidence>
<keyword evidence="9 11" id="KW-0739">Sodium transport</keyword>